<feature type="region of interest" description="Disordered" evidence="1">
    <location>
        <begin position="59"/>
        <end position="82"/>
    </location>
</feature>
<sequence>MIIPNILSSFRYTGMYPLNRSAIHFENHASPLDPDVESISEKTGLAFIPFYTPNRFHKSKSLTNDDNQPDLDVQGDGPPDSDDCDLSFLDHLLRKRILGTSGGYRKGMTFNETCIIIYH</sequence>
<accession>A0A1X7U2S6</accession>
<evidence type="ECO:0000313" key="2">
    <source>
        <dbReference type="EnsemblMetazoa" id="Aqu2.1.21973_001"/>
    </source>
</evidence>
<organism evidence="2">
    <name type="scientific">Amphimedon queenslandica</name>
    <name type="common">Sponge</name>
    <dbReference type="NCBI Taxonomy" id="400682"/>
    <lineage>
        <taxon>Eukaryota</taxon>
        <taxon>Metazoa</taxon>
        <taxon>Porifera</taxon>
        <taxon>Demospongiae</taxon>
        <taxon>Heteroscleromorpha</taxon>
        <taxon>Haplosclerida</taxon>
        <taxon>Niphatidae</taxon>
        <taxon>Amphimedon</taxon>
    </lineage>
</organism>
<dbReference type="AlphaFoldDB" id="A0A1X7U2S6"/>
<reference evidence="2" key="1">
    <citation type="submission" date="2017-05" db="UniProtKB">
        <authorList>
            <consortium name="EnsemblMetazoa"/>
        </authorList>
    </citation>
    <scope>IDENTIFICATION</scope>
</reference>
<proteinExistence type="predicted"/>
<dbReference type="EnsemblMetazoa" id="Aqu2.1.21973_001">
    <property type="protein sequence ID" value="Aqu2.1.21973_001"/>
    <property type="gene ID" value="Aqu2.1.21973"/>
</dbReference>
<protein>
    <submittedName>
        <fullName evidence="2">Uncharacterized protein</fullName>
    </submittedName>
</protein>
<evidence type="ECO:0000256" key="1">
    <source>
        <dbReference type="SAM" id="MobiDB-lite"/>
    </source>
</evidence>
<name>A0A1X7U2S6_AMPQE</name>
<dbReference type="InParanoid" id="A0A1X7U2S6"/>